<dbReference type="Proteomes" id="UP000063919">
    <property type="component" value="Chromosome"/>
</dbReference>
<evidence type="ECO:0000313" key="2">
    <source>
        <dbReference type="Proteomes" id="UP000063919"/>
    </source>
</evidence>
<dbReference type="AlphaFoldDB" id="A0A0M4JWP2"/>
<protein>
    <submittedName>
        <fullName evidence="1">Uncharacterized protein</fullName>
    </submittedName>
</protein>
<evidence type="ECO:0000313" key="1">
    <source>
        <dbReference type="EMBL" id="ALD66405.1"/>
    </source>
</evidence>
<reference evidence="1 2" key="1">
    <citation type="journal article" date="2015" name="Genome Announc.">
        <title>Complete Genome Sequence of Spiroplasma cantharicola CC-1T (DSM 21588), a Bacterium Isolated from Soldier Beetle (Cantharis carolinus).</title>
        <authorList>
            <person name="Lo W.S."/>
            <person name="Liu P.Y."/>
            <person name="Kuo C.H."/>
        </authorList>
    </citation>
    <scope>NUCLEOTIDE SEQUENCE [LARGE SCALE GENOMIC DNA]</scope>
    <source>
        <strain evidence="1 2">CC-1</strain>
    </source>
</reference>
<organism evidence="1 2">
    <name type="scientific">Spiroplasma cantharicola</name>
    <dbReference type="NCBI Taxonomy" id="362837"/>
    <lineage>
        <taxon>Bacteria</taxon>
        <taxon>Bacillati</taxon>
        <taxon>Mycoplasmatota</taxon>
        <taxon>Mollicutes</taxon>
        <taxon>Entomoplasmatales</taxon>
        <taxon>Spiroplasmataceae</taxon>
        <taxon>Spiroplasma</taxon>
    </lineage>
</organism>
<keyword evidence="2" id="KW-1185">Reference proteome</keyword>
<gene>
    <name evidence="1" type="ORF">SCANT_v1c04990</name>
</gene>
<name>A0A0M4JWP2_9MOLU</name>
<dbReference type="STRING" id="362837.SCANT_v1c04990"/>
<dbReference type="KEGG" id="scj:SCANT_v1c04990"/>
<sequence>MQNTNSFKTYLDDISVKWFKNFIVEKVENFRNGFIEDNEPGFGDFTPDLNVTSYILSKVKTDIETISKYSDIKDFIEKYSLNIKNNDDLKNIGSAAQSELLETIEKNPNNIQEKITELIMKMQINNITKNLNKSLKIIETLLNKLGEDTLLNEIEYEDLEYILQKNLEKTLKKLKEWSAENPKQSEFYKEEMDIVSNDPDFQKRKEASEIIEHYFGNIIGQEIQENEIEELSVENINENSKIIVFNKGIMISEELRGKIELINCIFKNSKEFKKSNV</sequence>
<dbReference type="PATRIC" id="fig|362837.3.peg.510"/>
<dbReference type="OrthoDB" id="388956at2"/>
<accession>A0A0M4JWP2</accession>
<proteinExistence type="predicted"/>
<dbReference type="RefSeq" id="WP_053946164.1">
    <property type="nucleotide sequence ID" value="NZ_CP012622.1"/>
</dbReference>
<dbReference type="EMBL" id="CP012622">
    <property type="protein sequence ID" value="ALD66405.1"/>
    <property type="molecule type" value="Genomic_DNA"/>
</dbReference>